<organism evidence="4 5">
    <name type="scientific">Furfurilactobacillus siliginis</name>
    <dbReference type="NCBI Taxonomy" id="348151"/>
    <lineage>
        <taxon>Bacteria</taxon>
        <taxon>Bacillati</taxon>
        <taxon>Bacillota</taxon>
        <taxon>Bacilli</taxon>
        <taxon>Lactobacillales</taxon>
        <taxon>Lactobacillaceae</taxon>
        <taxon>Furfurilactobacillus</taxon>
    </lineage>
</organism>
<comment type="caution">
    <text evidence="4">The sequence shown here is derived from an EMBL/GenBank/DDBJ whole genome shotgun (WGS) entry which is preliminary data.</text>
</comment>
<proteinExistence type="predicted"/>
<keyword evidence="1" id="KW-0238">DNA-binding</keyword>
<sequence length="182" mass="21398">MCIENHELYEAAFNFITHPANERVLFGVMKRLNVRVHDTYYEDVISEGRIIYAAVYVEYVTAKHEFDAEKLRRYAYQRLYWRLLDYLRNHTRSSNHQTPLTDAMIAYLPDPQTAGSVETSDLFTRIALICDVADRRLLSLLMQSELNMSQIARQLGVSRPTLYKRRRILAAKLAHYLPDLRQ</sequence>
<dbReference type="CDD" id="cd00090">
    <property type="entry name" value="HTH_ARSR"/>
    <property type="match status" value="1"/>
</dbReference>
<accession>A0A0R2L3J9</accession>
<dbReference type="RefSeq" id="WP_057809938.1">
    <property type="nucleotide sequence ID" value="NZ_BJUD01000002.1"/>
</dbReference>
<evidence type="ECO:0000313" key="5">
    <source>
        <dbReference type="Proteomes" id="UP000051139"/>
    </source>
</evidence>
<dbReference type="Gene3D" id="1.10.10.60">
    <property type="entry name" value="Homeodomain-like"/>
    <property type="match status" value="1"/>
</dbReference>
<dbReference type="NCBIfam" id="TIGR02937">
    <property type="entry name" value="sigma70-ECF"/>
    <property type="match status" value="1"/>
</dbReference>
<protein>
    <recommendedName>
        <fullName evidence="2">DNA binding HTH domain-containing protein</fullName>
    </recommendedName>
</protein>
<dbReference type="InterPro" id="IPR014284">
    <property type="entry name" value="RNA_pol_sigma-70_dom"/>
</dbReference>
<reference evidence="3 6" key="2">
    <citation type="submission" date="2019-07" db="EMBL/GenBank/DDBJ databases">
        <title>Whole genome shotgun sequence of Lactobacillus siliginis NBRC 101315.</title>
        <authorList>
            <person name="Hosoyama A."/>
            <person name="Uohara A."/>
            <person name="Ohji S."/>
            <person name="Ichikawa N."/>
        </authorList>
    </citation>
    <scope>NUCLEOTIDE SEQUENCE [LARGE SCALE GENOMIC DNA]</scope>
    <source>
        <strain evidence="3 6">NBRC 101315</strain>
    </source>
</reference>
<evidence type="ECO:0000256" key="1">
    <source>
        <dbReference type="ARBA" id="ARBA00023125"/>
    </source>
</evidence>
<dbReference type="EMBL" id="JQCB01000005">
    <property type="protein sequence ID" value="KRN96161.1"/>
    <property type="molecule type" value="Genomic_DNA"/>
</dbReference>
<name>A0A0R2L3J9_9LACO</name>
<dbReference type="STRING" id="348151.IV55_GL001547"/>
<dbReference type="Proteomes" id="UP000321429">
    <property type="component" value="Unassembled WGS sequence"/>
</dbReference>
<evidence type="ECO:0000259" key="2">
    <source>
        <dbReference type="Pfam" id="PF02954"/>
    </source>
</evidence>
<dbReference type="AlphaFoldDB" id="A0A0R2L3J9"/>
<dbReference type="GO" id="GO:0006352">
    <property type="term" value="P:DNA-templated transcription initiation"/>
    <property type="evidence" value="ECO:0007669"/>
    <property type="project" value="InterPro"/>
</dbReference>
<evidence type="ECO:0000313" key="3">
    <source>
        <dbReference type="EMBL" id="GEK27914.1"/>
    </source>
</evidence>
<dbReference type="InterPro" id="IPR002197">
    <property type="entry name" value="HTH_Fis"/>
</dbReference>
<gene>
    <name evidence="4" type="ORF">IV55_GL001547</name>
    <name evidence="3" type="ORF">LSI01_02250</name>
</gene>
<dbReference type="PATRIC" id="fig|348151.3.peg.1594"/>
<dbReference type="GO" id="GO:0003700">
    <property type="term" value="F:DNA-binding transcription factor activity"/>
    <property type="evidence" value="ECO:0007669"/>
    <property type="project" value="InterPro"/>
</dbReference>
<dbReference type="EMBL" id="BJUD01000002">
    <property type="protein sequence ID" value="GEK27914.1"/>
    <property type="molecule type" value="Genomic_DNA"/>
</dbReference>
<evidence type="ECO:0000313" key="4">
    <source>
        <dbReference type="EMBL" id="KRN96161.1"/>
    </source>
</evidence>
<dbReference type="InterPro" id="IPR011991">
    <property type="entry name" value="ArsR-like_HTH"/>
</dbReference>
<evidence type="ECO:0000313" key="6">
    <source>
        <dbReference type="Proteomes" id="UP000321429"/>
    </source>
</evidence>
<feature type="domain" description="DNA binding HTH" evidence="2">
    <location>
        <begin position="142"/>
        <end position="167"/>
    </location>
</feature>
<dbReference type="GO" id="GO:0043565">
    <property type="term" value="F:sequence-specific DNA binding"/>
    <property type="evidence" value="ECO:0007669"/>
    <property type="project" value="InterPro"/>
</dbReference>
<dbReference type="Proteomes" id="UP000051139">
    <property type="component" value="Unassembled WGS sequence"/>
</dbReference>
<reference evidence="4 5" key="1">
    <citation type="journal article" date="2015" name="Genome Announc.">
        <title>Expanding the biotechnology potential of lactobacilli through comparative genomics of 213 strains and associated genera.</title>
        <authorList>
            <person name="Sun Z."/>
            <person name="Harris H.M."/>
            <person name="McCann A."/>
            <person name="Guo C."/>
            <person name="Argimon S."/>
            <person name="Zhang W."/>
            <person name="Yang X."/>
            <person name="Jeffery I.B."/>
            <person name="Cooney J.C."/>
            <person name="Kagawa T.F."/>
            <person name="Liu W."/>
            <person name="Song Y."/>
            <person name="Salvetti E."/>
            <person name="Wrobel A."/>
            <person name="Rasinkangas P."/>
            <person name="Parkhill J."/>
            <person name="Rea M.C."/>
            <person name="O'Sullivan O."/>
            <person name="Ritari J."/>
            <person name="Douillard F.P."/>
            <person name="Paul Ross R."/>
            <person name="Yang R."/>
            <person name="Briner A.E."/>
            <person name="Felis G.E."/>
            <person name="de Vos W.M."/>
            <person name="Barrangou R."/>
            <person name="Klaenhammer T.R."/>
            <person name="Caufield P.W."/>
            <person name="Cui Y."/>
            <person name="Zhang H."/>
            <person name="O'Toole P.W."/>
        </authorList>
    </citation>
    <scope>NUCLEOTIDE SEQUENCE [LARGE SCALE GENOMIC DNA]</scope>
    <source>
        <strain evidence="4 5">DSM 22696</strain>
    </source>
</reference>
<keyword evidence="5" id="KW-1185">Reference proteome</keyword>
<dbReference type="Pfam" id="PF02954">
    <property type="entry name" value="HTH_8"/>
    <property type="match status" value="1"/>
</dbReference>